<evidence type="ECO:0000313" key="3">
    <source>
        <dbReference type="Proteomes" id="UP000002939"/>
    </source>
</evidence>
<keyword evidence="1" id="KW-0472">Membrane</keyword>
<gene>
    <name evidence="2" type="ORF">HMPREF0446_01658</name>
</gene>
<dbReference type="AlphaFoldDB" id="D0BNX3"/>
<accession>D0BNX3</accession>
<dbReference type="HOGENOM" id="CLU_085977_0_0_9"/>
<protein>
    <recommendedName>
        <fullName evidence="4">DUF1129 domain-containing protein</fullName>
    </recommendedName>
</protein>
<proteinExistence type="predicted"/>
<keyword evidence="3" id="KW-1185">Reference proteome</keyword>
<reference evidence="2" key="2">
    <citation type="submission" date="2011-10" db="EMBL/GenBank/DDBJ databases">
        <title>The Genome Sequence of Granulicatella elegans ATCC 700633.</title>
        <authorList>
            <consortium name="The Broad Institute Genome Sequencing Platform"/>
            <consortium name="The Broad Institute Genome Sequencing Center for Infectious Disease"/>
            <person name="Earl A."/>
            <person name="Ward D."/>
            <person name="Feldgarden M."/>
            <person name="Gevers D."/>
            <person name="Sibley C.D."/>
            <person name="Field T.R."/>
            <person name="Grinwis M."/>
            <person name="Eshaghurshan C.S."/>
            <person name="Surette M.G."/>
            <person name="Young S.K."/>
            <person name="Zeng Q."/>
            <person name="Gargeya S."/>
            <person name="Fitzgerald M."/>
            <person name="Haas B."/>
            <person name="Abouelleil A."/>
            <person name="Alvarado L."/>
            <person name="Arachchi H.M."/>
            <person name="Berlin A."/>
            <person name="Brown A."/>
            <person name="Chapman S.B."/>
            <person name="Chen Z."/>
            <person name="Dunbar C."/>
            <person name="Freedman E."/>
            <person name="Gearin G."/>
            <person name="Goldberg J."/>
            <person name="Griggs A."/>
            <person name="Gujja S."/>
            <person name="Heiman D."/>
            <person name="Howarth C."/>
            <person name="Larson L."/>
            <person name="Lui A."/>
            <person name="MacDonald P.J.P."/>
            <person name="Montmayeur A."/>
            <person name="Murphy C."/>
            <person name="Neiman D."/>
            <person name="Pearson M."/>
            <person name="Priest M."/>
            <person name="Roberts A."/>
            <person name="Saif S."/>
            <person name="Shea T."/>
            <person name="Shenoy N."/>
            <person name="Sisk P."/>
            <person name="Stolte C."/>
            <person name="Sykes S."/>
            <person name="Wortman J."/>
            <person name="Nusbaum C."/>
            <person name="Birren B."/>
        </authorList>
    </citation>
    <scope>NUCLEOTIDE SEQUENCE [LARGE SCALE GENOMIC DNA]</scope>
    <source>
        <strain evidence="2">ATCC 700633</strain>
    </source>
</reference>
<feature type="transmembrane region" description="Helical" evidence="1">
    <location>
        <begin position="101"/>
        <end position="120"/>
    </location>
</feature>
<keyword evidence="1" id="KW-0812">Transmembrane</keyword>
<dbReference type="EMBL" id="ACRF02000004">
    <property type="protein sequence ID" value="EEW92252.1"/>
    <property type="molecule type" value="Genomic_DNA"/>
</dbReference>
<keyword evidence="1" id="KW-1133">Transmembrane helix</keyword>
<feature type="transmembrane region" description="Helical" evidence="1">
    <location>
        <begin position="193"/>
        <end position="214"/>
    </location>
</feature>
<dbReference type="PIRSF" id="PIRSF033111">
    <property type="entry name" value="UCP033111"/>
    <property type="match status" value="1"/>
</dbReference>
<comment type="caution">
    <text evidence="2">The sequence shown here is derived from an EMBL/GenBank/DDBJ whole genome shotgun (WGS) entry which is preliminary data.</text>
</comment>
<dbReference type="RefSeq" id="WP_006703934.1">
    <property type="nucleotide sequence ID" value="NZ_KI391971.1"/>
</dbReference>
<evidence type="ECO:0008006" key="4">
    <source>
        <dbReference type="Google" id="ProtNLM"/>
    </source>
</evidence>
<sequence length="225" mass="24787">MTENQTEVKTVDITTLRSQLTKKNEQYVLQLERSLKEAQVSKAKITSTLEEMLPVLVEKQKKGLTARQLFGTVTQQTQSVLEGPKKDPTVKSPDWQIAVDGGLMVGGFFALIAGITLFLNPEQSEAMGVISLIMNFVVGGLALLALSKVTPDINQPKGKRGYIRYLVVSSLVMLAWLVLVMGTQLLIPTSINYVFPAIMYLFIGSGALVLKWYLKKTLDIRGGIL</sequence>
<dbReference type="Pfam" id="PF06570">
    <property type="entry name" value="DUF1129"/>
    <property type="match status" value="1"/>
</dbReference>
<name>D0BNX3_9LACT</name>
<dbReference type="STRING" id="626369.HMPREF0446_01658"/>
<organism evidence="2 3">
    <name type="scientific">Granulicatella elegans ATCC 700633</name>
    <dbReference type="NCBI Taxonomy" id="626369"/>
    <lineage>
        <taxon>Bacteria</taxon>
        <taxon>Bacillati</taxon>
        <taxon>Bacillota</taxon>
        <taxon>Bacilli</taxon>
        <taxon>Lactobacillales</taxon>
        <taxon>Carnobacteriaceae</taxon>
        <taxon>Granulicatella</taxon>
    </lineage>
</organism>
<evidence type="ECO:0000313" key="2">
    <source>
        <dbReference type="EMBL" id="EEW92252.1"/>
    </source>
</evidence>
<dbReference type="InterPro" id="IPR009214">
    <property type="entry name" value="DUF1129"/>
</dbReference>
<dbReference type="eggNOG" id="COG4858">
    <property type="taxonomic scope" value="Bacteria"/>
</dbReference>
<dbReference type="Proteomes" id="UP000002939">
    <property type="component" value="Unassembled WGS sequence"/>
</dbReference>
<feature type="transmembrane region" description="Helical" evidence="1">
    <location>
        <begin position="126"/>
        <end position="146"/>
    </location>
</feature>
<feature type="transmembrane region" description="Helical" evidence="1">
    <location>
        <begin position="166"/>
        <end position="187"/>
    </location>
</feature>
<evidence type="ECO:0000256" key="1">
    <source>
        <dbReference type="SAM" id="Phobius"/>
    </source>
</evidence>
<reference evidence="2" key="1">
    <citation type="submission" date="2009-09" db="EMBL/GenBank/DDBJ databases">
        <authorList>
            <consortium name="The Broad Institute Genome Sequencing Platform"/>
            <person name="Ward D."/>
            <person name="Feldgarden M."/>
            <person name="Earl A."/>
            <person name="Young S.K."/>
            <person name="Zeng Q."/>
            <person name="Koehrsen M."/>
            <person name="Alvarado L."/>
            <person name="Berlin A."/>
            <person name="Bochicchio J."/>
            <person name="Borenstein D."/>
            <person name="Chapman S.B."/>
            <person name="Chen Z."/>
            <person name="Engels R."/>
            <person name="Freedman E."/>
            <person name="Gellesch M."/>
            <person name="Goldberg J."/>
            <person name="Griggs A."/>
            <person name="Gujja S."/>
            <person name="Heilman E."/>
            <person name="Heiman D."/>
            <person name="Hepburn T."/>
            <person name="Howarth C."/>
            <person name="Jen D."/>
            <person name="Larson L."/>
            <person name="Lewis B."/>
            <person name="Mehta T."/>
            <person name="Park D."/>
            <person name="Pearson M."/>
            <person name="Roberts A."/>
            <person name="Saif S."/>
            <person name="Shea T."/>
            <person name="Shenoy N."/>
            <person name="Sisk P."/>
            <person name="Stolte C."/>
            <person name="Sykes S."/>
            <person name="Thomson T."/>
            <person name="Walk T."/>
            <person name="White J."/>
            <person name="Yandava C."/>
            <person name="Sibley C.D."/>
            <person name="Field T.R."/>
            <person name="Grinwis M."/>
            <person name="Eshaghurshan C.S."/>
            <person name="Surette M.G."/>
            <person name="Haas B."/>
            <person name="Nusbaum C."/>
            <person name="Birren B."/>
        </authorList>
    </citation>
    <scope>NUCLEOTIDE SEQUENCE [LARGE SCALE GENOMIC DNA]</scope>
    <source>
        <strain evidence="2">ATCC 700633</strain>
    </source>
</reference>